<evidence type="ECO:0000259" key="3">
    <source>
        <dbReference type="PROSITE" id="PS50887"/>
    </source>
</evidence>
<reference evidence="4" key="2">
    <citation type="submission" date="2023-01" db="EMBL/GenBank/DDBJ databases">
        <title>Draft genome sequence of Methylophaga thalassica strain NBRC 102424.</title>
        <authorList>
            <person name="Sun Q."/>
            <person name="Mori K."/>
        </authorList>
    </citation>
    <scope>NUCLEOTIDE SEQUENCE</scope>
    <source>
        <strain evidence="4">NBRC 102424</strain>
    </source>
</reference>
<dbReference type="CDD" id="cd01949">
    <property type="entry name" value="GGDEF"/>
    <property type="match status" value="1"/>
</dbReference>
<dbReference type="EC" id="2.7.7.65" evidence="1"/>
<dbReference type="PROSITE" id="PS50887">
    <property type="entry name" value="GGDEF"/>
    <property type="match status" value="1"/>
</dbReference>
<protein>
    <recommendedName>
        <fullName evidence="1">diguanylate cyclase</fullName>
        <ecNumber evidence="1">2.7.7.65</ecNumber>
    </recommendedName>
</protein>
<dbReference type="InterPro" id="IPR043128">
    <property type="entry name" value="Rev_trsase/Diguanyl_cyclase"/>
</dbReference>
<dbReference type="SMART" id="SM00267">
    <property type="entry name" value="GGDEF"/>
    <property type="match status" value="1"/>
</dbReference>
<keyword evidence="5" id="KW-1185">Reference proteome</keyword>
<dbReference type="NCBIfam" id="TIGR00254">
    <property type="entry name" value="GGDEF"/>
    <property type="match status" value="1"/>
</dbReference>
<dbReference type="Proteomes" id="UP001161423">
    <property type="component" value="Unassembled WGS sequence"/>
</dbReference>
<dbReference type="RefSeq" id="WP_284723540.1">
    <property type="nucleotide sequence ID" value="NZ_BSND01000013.1"/>
</dbReference>
<dbReference type="PANTHER" id="PTHR45138">
    <property type="entry name" value="REGULATORY COMPONENTS OF SENSORY TRANSDUCTION SYSTEM"/>
    <property type="match status" value="1"/>
</dbReference>
<proteinExistence type="predicted"/>
<dbReference type="Pfam" id="PF13188">
    <property type="entry name" value="PAS_8"/>
    <property type="match status" value="1"/>
</dbReference>
<gene>
    <name evidence="4" type="ORF">GCM10007891_24950</name>
</gene>
<dbReference type="Gene3D" id="3.30.450.20">
    <property type="entry name" value="PAS domain"/>
    <property type="match status" value="1"/>
</dbReference>
<evidence type="ECO:0000256" key="1">
    <source>
        <dbReference type="ARBA" id="ARBA00012528"/>
    </source>
</evidence>
<dbReference type="InterPro" id="IPR035965">
    <property type="entry name" value="PAS-like_dom_sf"/>
</dbReference>
<accession>A0ABQ5TYZ5</accession>
<dbReference type="InterPro" id="IPR029787">
    <property type="entry name" value="Nucleotide_cyclase"/>
</dbReference>
<reference evidence="4" key="1">
    <citation type="journal article" date="2014" name="Int. J. Syst. Evol. Microbiol.">
        <title>Complete genome of a new Firmicutes species belonging to the dominant human colonic microbiota ('Ruminococcus bicirculans') reveals two chromosomes and a selective capacity to utilize plant glucans.</title>
        <authorList>
            <consortium name="NISC Comparative Sequencing Program"/>
            <person name="Wegmann U."/>
            <person name="Louis P."/>
            <person name="Goesmann A."/>
            <person name="Henrissat B."/>
            <person name="Duncan S.H."/>
            <person name="Flint H.J."/>
        </authorList>
    </citation>
    <scope>NUCLEOTIDE SEQUENCE</scope>
    <source>
        <strain evidence="4">NBRC 102424</strain>
    </source>
</reference>
<dbReference type="SUPFAM" id="SSF55073">
    <property type="entry name" value="Nucleotide cyclase"/>
    <property type="match status" value="1"/>
</dbReference>
<dbReference type="Pfam" id="PF00990">
    <property type="entry name" value="GGDEF"/>
    <property type="match status" value="1"/>
</dbReference>
<dbReference type="Gene3D" id="3.30.70.270">
    <property type="match status" value="1"/>
</dbReference>
<sequence length="305" mass="35286">MIENSDFFKTVLDSLPEQIVVLDRQGEIVFCNQYWNTFAEQNGSEITDWVGLNYLDVCNTSGRNGDKMGQDVSKGIYSVLHGEEPTFYYEYPCHSPTEKRWFMLRVVMFHFQNADFLLLTHHNITERKRSEDLARSLSRTDALTQIANRRYFNTFLKTEWRRCRRSQTPFTLAMVDIDHFKLLNDTYGHQKGDDVLVEFSAVLSDFCRRPGDLCARYGGEEFALIWTDIEHTEAVKLAEELLIQIERLQIVNEHSPTKPILTTSIGLVSLHPQGMNELEILAKADELLYEAKQQGRNGLVAHKLN</sequence>
<evidence type="ECO:0000313" key="5">
    <source>
        <dbReference type="Proteomes" id="UP001161423"/>
    </source>
</evidence>
<name>A0ABQ5TYZ5_9GAMM</name>
<dbReference type="InterPro" id="IPR000160">
    <property type="entry name" value="GGDEF_dom"/>
</dbReference>
<evidence type="ECO:0000313" key="4">
    <source>
        <dbReference type="EMBL" id="GLQ00642.1"/>
    </source>
</evidence>
<dbReference type="SUPFAM" id="SSF55785">
    <property type="entry name" value="PYP-like sensor domain (PAS domain)"/>
    <property type="match status" value="1"/>
</dbReference>
<dbReference type="InterPro" id="IPR000014">
    <property type="entry name" value="PAS"/>
</dbReference>
<feature type="domain" description="GGDEF" evidence="3">
    <location>
        <begin position="168"/>
        <end position="304"/>
    </location>
</feature>
<comment type="catalytic activity">
    <reaction evidence="2">
        <text>2 GTP = 3',3'-c-di-GMP + 2 diphosphate</text>
        <dbReference type="Rhea" id="RHEA:24898"/>
        <dbReference type="ChEBI" id="CHEBI:33019"/>
        <dbReference type="ChEBI" id="CHEBI:37565"/>
        <dbReference type="ChEBI" id="CHEBI:58805"/>
        <dbReference type="EC" id="2.7.7.65"/>
    </reaction>
</comment>
<organism evidence="4 5">
    <name type="scientific">Methylophaga thalassica</name>
    <dbReference type="NCBI Taxonomy" id="40223"/>
    <lineage>
        <taxon>Bacteria</taxon>
        <taxon>Pseudomonadati</taxon>
        <taxon>Pseudomonadota</taxon>
        <taxon>Gammaproteobacteria</taxon>
        <taxon>Thiotrichales</taxon>
        <taxon>Piscirickettsiaceae</taxon>
        <taxon>Methylophaga</taxon>
    </lineage>
</organism>
<comment type="caution">
    <text evidence="4">The sequence shown here is derived from an EMBL/GenBank/DDBJ whole genome shotgun (WGS) entry which is preliminary data.</text>
</comment>
<dbReference type="InterPro" id="IPR050469">
    <property type="entry name" value="Diguanylate_Cyclase"/>
</dbReference>
<evidence type="ECO:0000256" key="2">
    <source>
        <dbReference type="ARBA" id="ARBA00034247"/>
    </source>
</evidence>
<dbReference type="PANTHER" id="PTHR45138:SF9">
    <property type="entry name" value="DIGUANYLATE CYCLASE DGCM-RELATED"/>
    <property type="match status" value="1"/>
</dbReference>
<dbReference type="EMBL" id="BSND01000013">
    <property type="protein sequence ID" value="GLQ00642.1"/>
    <property type="molecule type" value="Genomic_DNA"/>
</dbReference>